<dbReference type="InterPro" id="IPR016901">
    <property type="entry name" value="APC10/Doc1"/>
</dbReference>
<dbReference type="GO" id="GO:0051301">
    <property type="term" value="P:cell division"/>
    <property type="evidence" value="ECO:0007669"/>
    <property type="project" value="UniProtKB-KW"/>
</dbReference>
<name>A0A1I8AK19_9BILA</name>
<sequence>MPLEGWTDLQLSSLIDSMWDARDDSFPSAPFATEVRHRDLMPLVDNEIDANGSIIFASHKEKHPGRNLAWQNFLPGGMRLRDVVDVTKEANWSVSSLKELQGAGLMLSENVAEFWESEGERPHHIFCEFSTITDVIGFMVYFNHADDDSFTPRKIIAEMSQDVHYSEQDNTFEFRYSEPQGWVYNSLHKRNDFTKPTSCWAIRFVIPEMHDGRNTRIRGIKVLALSSSGQRMLRRIEDKENTPIFRRSRIRSQMTLR</sequence>
<dbReference type="SMART" id="SM01337">
    <property type="entry name" value="APC10"/>
    <property type="match status" value="1"/>
</dbReference>
<dbReference type="AlphaFoldDB" id="A0A1I8AK19"/>
<evidence type="ECO:0000256" key="1">
    <source>
        <dbReference type="ARBA" id="ARBA00006762"/>
    </source>
</evidence>
<dbReference type="Proteomes" id="UP000095287">
    <property type="component" value="Unplaced"/>
</dbReference>
<keyword evidence="4" id="KW-0498">Mitosis</keyword>
<dbReference type="SUPFAM" id="SSF49785">
    <property type="entry name" value="Galactose-binding domain-like"/>
    <property type="match status" value="1"/>
</dbReference>
<dbReference type="WBParaSite" id="L893_g676.t1">
    <property type="protein sequence ID" value="L893_g676.t1"/>
    <property type="gene ID" value="L893_g676"/>
</dbReference>
<evidence type="ECO:0000313" key="9">
    <source>
        <dbReference type="WBParaSite" id="L893_g676.t1"/>
    </source>
</evidence>
<proteinExistence type="inferred from homology"/>
<keyword evidence="5" id="KW-0833">Ubl conjugation pathway</keyword>
<dbReference type="Gene3D" id="2.60.120.260">
    <property type="entry name" value="Galactose-binding domain-like"/>
    <property type="match status" value="1"/>
</dbReference>
<dbReference type="GO" id="GO:0005680">
    <property type="term" value="C:anaphase-promoting complex"/>
    <property type="evidence" value="ECO:0007669"/>
    <property type="project" value="InterPro"/>
</dbReference>
<evidence type="ECO:0000259" key="7">
    <source>
        <dbReference type="PROSITE" id="PS51284"/>
    </source>
</evidence>
<evidence type="ECO:0000256" key="4">
    <source>
        <dbReference type="ARBA" id="ARBA00022776"/>
    </source>
</evidence>
<reference evidence="9" key="1">
    <citation type="submission" date="2016-11" db="UniProtKB">
        <authorList>
            <consortium name="WormBaseParasite"/>
        </authorList>
    </citation>
    <scope>IDENTIFICATION</scope>
</reference>
<dbReference type="PROSITE" id="PS51284">
    <property type="entry name" value="DOC"/>
    <property type="match status" value="1"/>
</dbReference>
<accession>A0A1I8AK19</accession>
<dbReference type="PANTHER" id="PTHR12936:SF0">
    <property type="entry name" value="ANAPHASE-PROMOTING COMPLEX SUBUNIT 10"/>
    <property type="match status" value="1"/>
</dbReference>
<evidence type="ECO:0000313" key="8">
    <source>
        <dbReference type="Proteomes" id="UP000095287"/>
    </source>
</evidence>
<keyword evidence="8" id="KW-1185">Reference proteome</keyword>
<dbReference type="PANTHER" id="PTHR12936">
    <property type="entry name" value="ANAPHASE-PROMOTING COMPLEX 10"/>
    <property type="match status" value="1"/>
</dbReference>
<organism evidence="8 9">
    <name type="scientific">Steinernema glaseri</name>
    <dbReference type="NCBI Taxonomy" id="37863"/>
    <lineage>
        <taxon>Eukaryota</taxon>
        <taxon>Metazoa</taxon>
        <taxon>Ecdysozoa</taxon>
        <taxon>Nematoda</taxon>
        <taxon>Chromadorea</taxon>
        <taxon>Rhabditida</taxon>
        <taxon>Tylenchina</taxon>
        <taxon>Panagrolaimomorpha</taxon>
        <taxon>Strongyloidoidea</taxon>
        <taxon>Steinernematidae</taxon>
        <taxon>Steinernema</taxon>
    </lineage>
</organism>
<keyword evidence="6" id="KW-0131">Cell cycle</keyword>
<evidence type="ECO:0000256" key="5">
    <source>
        <dbReference type="ARBA" id="ARBA00022786"/>
    </source>
</evidence>
<keyword evidence="3" id="KW-0132">Cell division</keyword>
<comment type="similarity">
    <text evidence="1">Belongs to the APC10 family.</text>
</comment>
<evidence type="ECO:0000256" key="6">
    <source>
        <dbReference type="ARBA" id="ARBA00023306"/>
    </source>
</evidence>
<evidence type="ECO:0000256" key="3">
    <source>
        <dbReference type="ARBA" id="ARBA00022618"/>
    </source>
</evidence>
<dbReference type="GO" id="GO:0031145">
    <property type="term" value="P:anaphase-promoting complex-dependent catabolic process"/>
    <property type="evidence" value="ECO:0007669"/>
    <property type="project" value="InterPro"/>
</dbReference>
<protein>
    <recommendedName>
        <fullName evidence="2">Anaphase-promoting complex subunit 10</fullName>
    </recommendedName>
</protein>
<feature type="domain" description="DOC" evidence="7">
    <location>
        <begin position="62"/>
        <end position="249"/>
    </location>
</feature>
<dbReference type="GO" id="GO:0070979">
    <property type="term" value="P:protein K11-linked ubiquitination"/>
    <property type="evidence" value="ECO:0007669"/>
    <property type="project" value="TreeGrafter"/>
</dbReference>
<dbReference type="InterPro" id="IPR008979">
    <property type="entry name" value="Galactose-bd-like_sf"/>
</dbReference>
<dbReference type="InterPro" id="IPR004939">
    <property type="entry name" value="APC_su10/DOC_dom"/>
</dbReference>
<evidence type="ECO:0000256" key="2">
    <source>
        <dbReference type="ARBA" id="ARBA00013927"/>
    </source>
</evidence>
<dbReference type="Pfam" id="PF03256">
    <property type="entry name" value="ANAPC10"/>
    <property type="match status" value="1"/>
</dbReference>